<dbReference type="EMBL" id="HACA01021947">
    <property type="protein sequence ID" value="CDW39308.1"/>
    <property type="molecule type" value="Transcribed_RNA"/>
</dbReference>
<evidence type="ECO:0000313" key="1">
    <source>
        <dbReference type="EMBL" id="CDW39308.1"/>
    </source>
</evidence>
<sequence length="49" mass="5817">MDLLSRGPKWSIRSNHNLCFTFIHFFHTLDSSNYTLLLIIKDTYEEGIQ</sequence>
<protein>
    <submittedName>
        <fullName evidence="1">Uncharacterized protein</fullName>
    </submittedName>
</protein>
<proteinExistence type="predicted"/>
<accession>A0A0K2UM03</accession>
<name>A0A0K2UM03_LEPSM</name>
<dbReference type="AlphaFoldDB" id="A0A0K2UM03"/>
<reference evidence="1" key="1">
    <citation type="submission" date="2014-05" db="EMBL/GenBank/DDBJ databases">
        <authorList>
            <person name="Chronopoulou M."/>
        </authorList>
    </citation>
    <scope>NUCLEOTIDE SEQUENCE</scope>
    <source>
        <tissue evidence="1">Whole organism</tissue>
    </source>
</reference>
<organism evidence="1">
    <name type="scientific">Lepeophtheirus salmonis</name>
    <name type="common">Salmon louse</name>
    <name type="synonym">Caligus salmonis</name>
    <dbReference type="NCBI Taxonomy" id="72036"/>
    <lineage>
        <taxon>Eukaryota</taxon>
        <taxon>Metazoa</taxon>
        <taxon>Ecdysozoa</taxon>
        <taxon>Arthropoda</taxon>
        <taxon>Crustacea</taxon>
        <taxon>Multicrustacea</taxon>
        <taxon>Hexanauplia</taxon>
        <taxon>Copepoda</taxon>
        <taxon>Siphonostomatoida</taxon>
        <taxon>Caligidae</taxon>
        <taxon>Lepeophtheirus</taxon>
    </lineage>
</organism>